<dbReference type="Proteomes" id="UP000266188">
    <property type="component" value="Unassembled WGS sequence"/>
</dbReference>
<name>A0A3A3A700_9EURO</name>
<dbReference type="AlphaFoldDB" id="A0A3A3A700"/>
<evidence type="ECO:0000313" key="3">
    <source>
        <dbReference type="Proteomes" id="UP000266188"/>
    </source>
</evidence>
<comment type="caution">
    <text evidence="2">The sequence shown here is derived from an EMBL/GenBank/DDBJ whole genome shotgun (WGS) entry which is preliminary data.</text>
</comment>
<dbReference type="STRING" id="2070753.A0A3A3A700"/>
<sequence>MSSLLIRSFFQFTAILAILAVSPVALASLDKKACTPSECICINGQGQFCGNEAINPACTNGHVFECNKDTGKTCDYGVRDSCVQCGELQC</sequence>
<dbReference type="OrthoDB" id="2443686at2759"/>
<gene>
    <name evidence="2" type="ORF">PHISCL_00228</name>
</gene>
<feature type="signal peptide" evidence="1">
    <location>
        <begin position="1"/>
        <end position="27"/>
    </location>
</feature>
<dbReference type="EMBL" id="MVGC01000003">
    <property type="protein sequence ID" value="RJE27494.1"/>
    <property type="molecule type" value="Genomic_DNA"/>
</dbReference>
<organism evidence="2 3">
    <name type="scientific">Aspergillus sclerotialis</name>
    <dbReference type="NCBI Taxonomy" id="2070753"/>
    <lineage>
        <taxon>Eukaryota</taxon>
        <taxon>Fungi</taxon>
        <taxon>Dikarya</taxon>
        <taxon>Ascomycota</taxon>
        <taxon>Pezizomycotina</taxon>
        <taxon>Eurotiomycetes</taxon>
        <taxon>Eurotiomycetidae</taxon>
        <taxon>Eurotiales</taxon>
        <taxon>Aspergillaceae</taxon>
        <taxon>Aspergillus</taxon>
        <taxon>Aspergillus subgen. Polypaecilum</taxon>
    </lineage>
</organism>
<protein>
    <submittedName>
        <fullName evidence="2">Uncharacterized protein</fullName>
    </submittedName>
</protein>
<keyword evidence="1" id="KW-0732">Signal</keyword>
<keyword evidence="3" id="KW-1185">Reference proteome</keyword>
<accession>A0A3A3A700</accession>
<proteinExistence type="predicted"/>
<evidence type="ECO:0000256" key="1">
    <source>
        <dbReference type="SAM" id="SignalP"/>
    </source>
</evidence>
<evidence type="ECO:0000313" key="2">
    <source>
        <dbReference type="EMBL" id="RJE27494.1"/>
    </source>
</evidence>
<reference evidence="3" key="1">
    <citation type="submission" date="2017-02" db="EMBL/GenBank/DDBJ databases">
        <authorList>
            <person name="Tafer H."/>
            <person name="Lopandic K."/>
        </authorList>
    </citation>
    <scope>NUCLEOTIDE SEQUENCE [LARGE SCALE GENOMIC DNA]</scope>
    <source>
        <strain evidence="3">CBS 366.77</strain>
    </source>
</reference>
<feature type="chain" id="PRO_5017371761" evidence="1">
    <location>
        <begin position="28"/>
        <end position="90"/>
    </location>
</feature>